<comment type="caution">
    <text evidence="3">The sequence shown here is derived from an EMBL/GenBank/DDBJ whole genome shotgun (WGS) entry which is preliminary data.</text>
</comment>
<dbReference type="RefSeq" id="WP_344211155.1">
    <property type="nucleotide sequence ID" value="NZ_BAAAOS010000011.1"/>
</dbReference>
<dbReference type="Pfam" id="PF12307">
    <property type="entry name" value="DUF3631"/>
    <property type="match status" value="1"/>
</dbReference>
<dbReference type="InterPro" id="IPR022081">
    <property type="entry name" value="DUF3631"/>
</dbReference>
<organism evidence="3 4">
    <name type="scientific">Kribbella sancticallisti</name>
    <dbReference type="NCBI Taxonomy" id="460087"/>
    <lineage>
        <taxon>Bacteria</taxon>
        <taxon>Bacillati</taxon>
        <taxon>Actinomycetota</taxon>
        <taxon>Actinomycetes</taxon>
        <taxon>Propionibacteriales</taxon>
        <taxon>Kribbellaceae</taxon>
        <taxon>Kribbella</taxon>
    </lineage>
</organism>
<keyword evidence="4" id="KW-1185">Reference proteome</keyword>
<reference evidence="4" key="1">
    <citation type="journal article" date="2019" name="Int. J. Syst. Evol. Microbiol.">
        <title>The Global Catalogue of Microorganisms (GCM) 10K type strain sequencing project: providing services to taxonomists for standard genome sequencing and annotation.</title>
        <authorList>
            <consortium name="The Broad Institute Genomics Platform"/>
            <consortium name="The Broad Institute Genome Sequencing Center for Infectious Disease"/>
            <person name="Wu L."/>
            <person name="Ma J."/>
        </authorList>
    </citation>
    <scope>NUCLEOTIDE SEQUENCE [LARGE SCALE GENOMIC DNA]</scope>
    <source>
        <strain evidence="4">JCM 14969</strain>
    </source>
</reference>
<protein>
    <submittedName>
        <fullName evidence="3">DUF3631 domain-containing protein</fullName>
    </submittedName>
</protein>
<evidence type="ECO:0000259" key="2">
    <source>
        <dbReference type="Pfam" id="PF12307"/>
    </source>
</evidence>
<evidence type="ECO:0000256" key="1">
    <source>
        <dbReference type="SAM" id="MobiDB-lite"/>
    </source>
</evidence>
<feature type="domain" description="DUF3631" evidence="2">
    <location>
        <begin position="183"/>
        <end position="363"/>
    </location>
</feature>
<sequence length="454" mass="49134">MTTPTDNHDQTAAVDGAELLDEVRAVIGRYVVLPSDAAGVAVVLWIAATHAVPAWNCAPRLVIRAPEKRCGKSRLLDMADGLSHRPLMTTNASPSAVYRSIGLKPSDPPTLLIDEADTIFGPKAGDNEDLRGLLNAGHQRGRPTLRYDAGSRSVEQIETFAMAALAGIGMMPDTIEDRAAVIRMRRRAKGEEVQPYRVRRDGPILAELRERLHGWVTAHLDGLTNAAPVMPLEDRAADTWEPLIALADLAGGHWPRRARTAALTLIAELQDSTEASQSIRLLIDCRAAFGTAQALPSSVIVQRLRADDESPWTETPAPGGLSVRRLAALLREYDITPKNHRWEDGTQSKGYARDDFEDTWARYCPTDPENTSTGDTVPNRPNRPFAGHAGDGSVPWDGSNRPNDSSVPALTCDGTVGTDGTDHPHTAGQPICIGCRQPLTHDNGTHTHPTCETA</sequence>
<feature type="region of interest" description="Disordered" evidence="1">
    <location>
        <begin position="362"/>
        <end position="423"/>
    </location>
</feature>
<evidence type="ECO:0000313" key="4">
    <source>
        <dbReference type="Proteomes" id="UP001500393"/>
    </source>
</evidence>
<gene>
    <name evidence="3" type="ORF">GCM10009789_14680</name>
</gene>
<proteinExistence type="predicted"/>
<dbReference type="Proteomes" id="UP001500393">
    <property type="component" value="Unassembled WGS sequence"/>
</dbReference>
<dbReference type="EMBL" id="BAAAOS010000011">
    <property type="protein sequence ID" value="GAA1562570.1"/>
    <property type="molecule type" value="Genomic_DNA"/>
</dbReference>
<name>A0ABP4NM02_9ACTN</name>
<evidence type="ECO:0000313" key="3">
    <source>
        <dbReference type="EMBL" id="GAA1562570.1"/>
    </source>
</evidence>
<accession>A0ABP4NM02</accession>